<dbReference type="Gene3D" id="3.30.200.20">
    <property type="entry name" value="Phosphorylase Kinase, domain 1"/>
    <property type="match status" value="1"/>
</dbReference>
<comment type="caution">
    <text evidence="8">The sequence shown here is derived from an EMBL/GenBank/DDBJ whole genome shotgun (WGS) entry which is preliminary data.</text>
</comment>
<accession>A0AAN9FQS8</accession>
<dbReference type="SUPFAM" id="SSF56112">
    <property type="entry name" value="Protein kinase-like (PK-like)"/>
    <property type="match status" value="1"/>
</dbReference>
<evidence type="ECO:0000259" key="7">
    <source>
        <dbReference type="Pfam" id="PF00069"/>
    </source>
</evidence>
<proteinExistence type="inferred from homology"/>
<evidence type="ECO:0000256" key="1">
    <source>
        <dbReference type="ARBA" id="ARBA00005354"/>
    </source>
</evidence>
<dbReference type="GO" id="GO:0005524">
    <property type="term" value="F:ATP binding"/>
    <property type="evidence" value="ECO:0007669"/>
    <property type="project" value="UniProtKB-KW"/>
</dbReference>
<keyword evidence="3" id="KW-0808">Transferase</keyword>
<evidence type="ECO:0000313" key="9">
    <source>
        <dbReference type="Proteomes" id="UP001372338"/>
    </source>
</evidence>
<dbReference type="Proteomes" id="UP001372338">
    <property type="component" value="Unassembled WGS sequence"/>
</dbReference>
<dbReference type="Gene3D" id="1.10.510.10">
    <property type="entry name" value="Transferase(Phosphotransferase) domain 1"/>
    <property type="match status" value="1"/>
</dbReference>
<dbReference type="AlphaFoldDB" id="A0AAN9FQS8"/>
<evidence type="ECO:0000256" key="6">
    <source>
        <dbReference type="ARBA" id="ARBA00022840"/>
    </source>
</evidence>
<dbReference type="Pfam" id="PF00069">
    <property type="entry name" value="Pkinase"/>
    <property type="match status" value="1"/>
</dbReference>
<gene>
    <name evidence="8" type="ORF">RIF29_08443</name>
</gene>
<dbReference type="PANTHER" id="PTHR24349">
    <property type="entry name" value="SERINE/THREONINE-PROTEIN KINASE"/>
    <property type="match status" value="1"/>
</dbReference>
<sequence>MLILRDDIDDVRCEVQIMHHLTVHCNIVELKATYEDHHSVNLIMELCADVELFDRIIAKGYYSERACRRQLVLPDRDDGA</sequence>
<comment type="similarity">
    <text evidence="1">Belongs to the protein kinase superfamily. CAMK Ser/Thr protein kinase family. CaMK subfamily.</text>
</comment>
<evidence type="ECO:0000256" key="4">
    <source>
        <dbReference type="ARBA" id="ARBA00022741"/>
    </source>
</evidence>
<dbReference type="InterPro" id="IPR000719">
    <property type="entry name" value="Prot_kinase_dom"/>
</dbReference>
<dbReference type="EMBL" id="JAYWIO010000002">
    <property type="protein sequence ID" value="KAK7280887.1"/>
    <property type="molecule type" value="Genomic_DNA"/>
</dbReference>
<keyword evidence="4" id="KW-0547">Nucleotide-binding</keyword>
<feature type="domain" description="Protein kinase" evidence="7">
    <location>
        <begin position="9"/>
        <end position="69"/>
    </location>
</feature>
<evidence type="ECO:0000256" key="2">
    <source>
        <dbReference type="ARBA" id="ARBA00022527"/>
    </source>
</evidence>
<dbReference type="InterPro" id="IPR050205">
    <property type="entry name" value="CDPK_Ser/Thr_kinases"/>
</dbReference>
<evidence type="ECO:0000313" key="8">
    <source>
        <dbReference type="EMBL" id="KAK7280887.1"/>
    </source>
</evidence>
<name>A0AAN9FQS8_CROPI</name>
<evidence type="ECO:0000256" key="5">
    <source>
        <dbReference type="ARBA" id="ARBA00022777"/>
    </source>
</evidence>
<organism evidence="8 9">
    <name type="scientific">Crotalaria pallida</name>
    <name type="common">Smooth rattlebox</name>
    <name type="synonym">Crotalaria striata</name>
    <dbReference type="NCBI Taxonomy" id="3830"/>
    <lineage>
        <taxon>Eukaryota</taxon>
        <taxon>Viridiplantae</taxon>
        <taxon>Streptophyta</taxon>
        <taxon>Embryophyta</taxon>
        <taxon>Tracheophyta</taxon>
        <taxon>Spermatophyta</taxon>
        <taxon>Magnoliopsida</taxon>
        <taxon>eudicotyledons</taxon>
        <taxon>Gunneridae</taxon>
        <taxon>Pentapetalae</taxon>
        <taxon>rosids</taxon>
        <taxon>fabids</taxon>
        <taxon>Fabales</taxon>
        <taxon>Fabaceae</taxon>
        <taxon>Papilionoideae</taxon>
        <taxon>50 kb inversion clade</taxon>
        <taxon>genistoids sensu lato</taxon>
        <taxon>core genistoids</taxon>
        <taxon>Crotalarieae</taxon>
        <taxon>Crotalaria</taxon>
    </lineage>
</organism>
<keyword evidence="2" id="KW-0723">Serine/threonine-protein kinase</keyword>
<dbReference type="InterPro" id="IPR011009">
    <property type="entry name" value="Kinase-like_dom_sf"/>
</dbReference>
<keyword evidence="5" id="KW-0418">Kinase</keyword>
<reference evidence="8 9" key="1">
    <citation type="submission" date="2024-01" db="EMBL/GenBank/DDBJ databases">
        <title>The genomes of 5 underutilized Papilionoideae crops provide insights into root nodulation and disease resistanc.</title>
        <authorList>
            <person name="Yuan L."/>
        </authorList>
    </citation>
    <scope>NUCLEOTIDE SEQUENCE [LARGE SCALE GENOMIC DNA]</scope>
    <source>
        <strain evidence="8">ZHUSHIDOU_FW_LH</strain>
        <tissue evidence="8">Leaf</tissue>
    </source>
</reference>
<protein>
    <recommendedName>
        <fullName evidence="7">Protein kinase domain-containing protein</fullName>
    </recommendedName>
</protein>
<dbReference type="GO" id="GO:0004674">
    <property type="term" value="F:protein serine/threonine kinase activity"/>
    <property type="evidence" value="ECO:0007669"/>
    <property type="project" value="UniProtKB-KW"/>
</dbReference>
<keyword evidence="6" id="KW-0067">ATP-binding</keyword>
<keyword evidence="9" id="KW-1185">Reference proteome</keyword>
<evidence type="ECO:0000256" key="3">
    <source>
        <dbReference type="ARBA" id="ARBA00022679"/>
    </source>
</evidence>